<evidence type="ECO:0000259" key="2">
    <source>
        <dbReference type="Pfam" id="PF05699"/>
    </source>
</evidence>
<dbReference type="Pfam" id="PF05699">
    <property type="entry name" value="Dimer_Tnp_hAT"/>
    <property type="match status" value="1"/>
</dbReference>
<dbReference type="InterPro" id="IPR012337">
    <property type="entry name" value="RNaseH-like_sf"/>
</dbReference>
<feature type="compositionally biased region" description="Acidic residues" evidence="1">
    <location>
        <begin position="379"/>
        <end position="392"/>
    </location>
</feature>
<organism evidence="3 5">
    <name type="scientific">Knipowitschia caucasica</name>
    <name type="common">Caucasian dwarf goby</name>
    <name type="synonym">Pomatoschistus caucasicus</name>
    <dbReference type="NCBI Taxonomy" id="637954"/>
    <lineage>
        <taxon>Eukaryota</taxon>
        <taxon>Metazoa</taxon>
        <taxon>Chordata</taxon>
        <taxon>Craniata</taxon>
        <taxon>Vertebrata</taxon>
        <taxon>Euteleostomi</taxon>
        <taxon>Actinopterygii</taxon>
        <taxon>Neopterygii</taxon>
        <taxon>Teleostei</taxon>
        <taxon>Neoteleostei</taxon>
        <taxon>Acanthomorphata</taxon>
        <taxon>Gobiaria</taxon>
        <taxon>Gobiiformes</taxon>
        <taxon>Gobioidei</taxon>
        <taxon>Gobiidae</taxon>
        <taxon>Gobiinae</taxon>
        <taxon>Knipowitschia</taxon>
    </lineage>
</organism>
<gene>
    <name evidence="3" type="ORF">KC01_LOCUS5193</name>
    <name evidence="4" type="ORF">KC01_LOCUS5250</name>
</gene>
<dbReference type="EMBL" id="OZ035833">
    <property type="protein sequence ID" value="CAL1573322.1"/>
    <property type="molecule type" value="Genomic_DNA"/>
</dbReference>
<feature type="region of interest" description="Disordered" evidence="1">
    <location>
        <begin position="370"/>
        <end position="392"/>
    </location>
</feature>
<accession>A0AAV2J6H8</accession>
<dbReference type="GO" id="GO:0046983">
    <property type="term" value="F:protein dimerization activity"/>
    <property type="evidence" value="ECO:0007669"/>
    <property type="project" value="InterPro"/>
</dbReference>
<evidence type="ECO:0000313" key="3">
    <source>
        <dbReference type="EMBL" id="CAL1573256.1"/>
    </source>
</evidence>
<dbReference type="Proteomes" id="UP001497482">
    <property type="component" value="Chromosome 11"/>
</dbReference>
<evidence type="ECO:0000313" key="5">
    <source>
        <dbReference type="Proteomes" id="UP001497482"/>
    </source>
</evidence>
<feature type="domain" description="HAT C-terminal dimerisation" evidence="2">
    <location>
        <begin position="286"/>
        <end position="336"/>
    </location>
</feature>
<dbReference type="EMBL" id="OZ035833">
    <property type="protein sequence ID" value="CAL1573256.1"/>
    <property type="molecule type" value="Genomic_DNA"/>
</dbReference>
<protein>
    <recommendedName>
        <fullName evidence="2">HAT C-terminal dimerisation domain-containing protein</fullName>
    </recommendedName>
</protein>
<reference evidence="3 5" key="1">
    <citation type="submission" date="2024-04" db="EMBL/GenBank/DDBJ databases">
        <authorList>
            <person name="Waldvogel A.-M."/>
            <person name="Schoenle A."/>
        </authorList>
    </citation>
    <scope>NUCLEOTIDE SEQUENCE [LARGE SCALE GENOMIC DNA]</scope>
</reference>
<evidence type="ECO:0000256" key="1">
    <source>
        <dbReference type="SAM" id="MobiDB-lite"/>
    </source>
</evidence>
<dbReference type="SUPFAM" id="SSF53098">
    <property type="entry name" value="Ribonuclease H-like"/>
    <property type="match status" value="1"/>
</dbReference>
<proteinExistence type="predicted"/>
<dbReference type="InterPro" id="IPR008906">
    <property type="entry name" value="HATC_C_dom"/>
</dbReference>
<keyword evidence="5" id="KW-1185">Reference proteome</keyword>
<sequence length="392" mass="44404">MQLLFRNAHAIAKKGRPFTDFAWMCEASLKEHFRELHMKALMPTRIGGTRWLPHLFNALDHFLRGYAGIVHHLEEKSQDTTHTNAVLRAKFKGFLNIAKNGVVLRFCCLLHDTIYQLKNLSKSLQRSVSTLAEAQRCLSSTQAVIEKYKSRPGPKLRSVLDTDTYEGVLLKPSDAGQHDKAKNELIDSLCQCITARFSDVNSGVLHAMRLASFQCWPEADTSSDFGDEEINKLISHFRPLLLSAGVDVDLIPDQWTILKAELYTAGFSQAGTIEKTWPTVNRMLRHRCPDILDLFDALLTIPASTADCERGFSVMKQVKSDWRSRLKGESLSDLLKTQLCSPDIKDFDPTKAINIWHVDGLRRRRPEFVRKNITKETSDSEEEASSESSEDI</sequence>
<name>A0AAV2J6H8_KNICA</name>
<dbReference type="PANTHER" id="PTHR46880">
    <property type="entry name" value="RAS-ASSOCIATING DOMAIN-CONTAINING PROTEIN"/>
    <property type="match status" value="1"/>
</dbReference>
<dbReference type="PANTHER" id="PTHR46880:SF9">
    <property type="entry name" value="ZINC FINGER PROTEIN 862"/>
    <property type="match status" value="1"/>
</dbReference>
<dbReference type="AlphaFoldDB" id="A0AAV2J6H8"/>
<evidence type="ECO:0000313" key="4">
    <source>
        <dbReference type="EMBL" id="CAL1573322.1"/>
    </source>
</evidence>